<keyword evidence="4 5" id="KW-0472">Membrane</keyword>
<feature type="transmembrane region" description="Helical" evidence="5">
    <location>
        <begin position="255"/>
        <end position="276"/>
    </location>
</feature>
<dbReference type="PANTHER" id="PTHR37422">
    <property type="entry name" value="TEICHURONIC ACID BIOSYNTHESIS PROTEIN TUAE"/>
    <property type="match status" value="1"/>
</dbReference>
<feature type="transmembrane region" description="Helical" evidence="5">
    <location>
        <begin position="136"/>
        <end position="155"/>
    </location>
</feature>
<feature type="domain" description="O-antigen ligase-related" evidence="6">
    <location>
        <begin position="266"/>
        <end position="406"/>
    </location>
</feature>
<dbReference type="RefSeq" id="WP_258733249.1">
    <property type="nucleotide sequence ID" value="NZ_JANTHZ010000005.1"/>
</dbReference>
<evidence type="ECO:0000256" key="2">
    <source>
        <dbReference type="ARBA" id="ARBA00022692"/>
    </source>
</evidence>
<evidence type="ECO:0000256" key="3">
    <source>
        <dbReference type="ARBA" id="ARBA00022989"/>
    </source>
</evidence>
<feature type="transmembrane region" description="Helical" evidence="5">
    <location>
        <begin position="452"/>
        <end position="471"/>
    </location>
</feature>
<evidence type="ECO:0000256" key="4">
    <source>
        <dbReference type="ARBA" id="ARBA00023136"/>
    </source>
</evidence>
<comment type="subcellular location">
    <subcellularLocation>
        <location evidence="1">Membrane</location>
        <topology evidence="1">Multi-pass membrane protein</topology>
    </subcellularLocation>
</comment>
<dbReference type="PANTHER" id="PTHR37422:SF23">
    <property type="entry name" value="TEICHURONIC ACID BIOSYNTHESIS PROTEIN TUAE"/>
    <property type="match status" value="1"/>
</dbReference>
<evidence type="ECO:0000313" key="7">
    <source>
        <dbReference type="EMBL" id="MCS0496092.1"/>
    </source>
</evidence>
<comment type="caution">
    <text evidence="7">The sequence shown here is derived from an EMBL/GenBank/DDBJ whole genome shotgun (WGS) entry which is preliminary data.</text>
</comment>
<feature type="transmembrane region" description="Helical" evidence="5">
    <location>
        <begin position="308"/>
        <end position="328"/>
    </location>
</feature>
<name>A0A9X2PC79_9HYPH</name>
<dbReference type="InterPro" id="IPR007016">
    <property type="entry name" value="O-antigen_ligase-rel_domated"/>
</dbReference>
<keyword evidence="8" id="KW-1185">Reference proteome</keyword>
<dbReference type="AlphaFoldDB" id="A0A9X2PC79"/>
<feature type="transmembrane region" description="Helical" evidence="5">
    <location>
        <begin position="215"/>
        <end position="234"/>
    </location>
</feature>
<feature type="transmembrane region" description="Helical" evidence="5">
    <location>
        <begin position="397"/>
        <end position="421"/>
    </location>
</feature>
<dbReference type="GO" id="GO:0016874">
    <property type="term" value="F:ligase activity"/>
    <property type="evidence" value="ECO:0007669"/>
    <property type="project" value="UniProtKB-KW"/>
</dbReference>
<evidence type="ECO:0000313" key="8">
    <source>
        <dbReference type="Proteomes" id="UP001151088"/>
    </source>
</evidence>
<feature type="transmembrane region" description="Helical" evidence="5">
    <location>
        <begin position="20"/>
        <end position="39"/>
    </location>
</feature>
<dbReference type="EMBL" id="JANTHZ010000005">
    <property type="protein sequence ID" value="MCS0496092.1"/>
    <property type="molecule type" value="Genomic_DNA"/>
</dbReference>
<dbReference type="Proteomes" id="UP001151088">
    <property type="component" value="Unassembled WGS sequence"/>
</dbReference>
<evidence type="ECO:0000256" key="5">
    <source>
        <dbReference type="SAM" id="Phobius"/>
    </source>
</evidence>
<evidence type="ECO:0000256" key="1">
    <source>
        <dbReference type="ARBA" id="ARBA00004141"/>
    </source>
</evidence>
<keyword evidence="3 5" id="KW-1133">Transmembrane helix</keyword>
<feature type="transmembrane region" description="Helical" evidence="5">
    <location>
        <begin position="428"/>
        <end position="446"/>
    </location>
</feature>
<sequence>MRAAERGPRLFRRSDPAANVDDFVFAGLVLVLAWLPLPLGSNHLISWSINAVLLSALLAAFEIGKLVTGGRRPVAIRRIGWAAVLLAVLIGWIVFQLTPYAPSGWQNDFWALARSHLDQIALVGVVEGRISVAPDAGMIGLMRLVTCAAAFYLALQLCRDRLRADLLMMSFIVISVAYALFGIVLLLLFPDSLLWEPKVAYVDSLTSFFVNRNNYATYAGMGVIATLGVLFESYRRAGSGRGVPWAQRIAALIEMTPRVGLPLMVALVVIGIALLWTTSRAGVTTTLIGAVMLLLMIGLLARRKAIMLGLIGAIVAGGALLMFVYGGALAERLADAGGGEMRLNVTRRTFEAALDVPWTGFGYGSFDRMFAVYRADLALEAHWDKAHDTYVELLFDLGFPGAILFFALAGGLVGMVAVGLMRRESRPMICLVTLAIATQVFLHAIVDFSLQIQAVTITFWTLVGAGLAQSWSRQIDTSA</sequence>
<proteinExistence type="predicted"/>
<dbReference type="InterPro" id="IPR051533">
    <property type="entry name" value="WaaL-like"/>
</dbReference>
<accession>A0A9X2PC79</accession>
<protein>
    <submittedName>
        <fullName evidence="7">O-antigen ligase family protein</fullName>
    </submittedName>
</protein>
<feature type="transmembrane region" description="Helical" evidence="5">
    <location>
        <begin position="79"/>
        <end position="98"/>
    </location>
</feature>
<feature type="transmembrane region" description="Helical" evidence="5">
    <location>
        <begin position="282"/>
        <end position="301"/>
    </location>
</feature>
<dbReference type="GO" id="GO:0016020">
    <property type="term" value="C:membrane"/>
    <property type="evidence" value="ECO:0007669"/>
    <property type="project" value="UniProtKB-SubCell"/>
</dbReference>
<dbReference type="Pfam" id="PF04932">
    <property type="entry name" value="Wzy_C"/>
    <property type="match status" value="1"/>
</dbReference>
<organism evidence="7 8">
    <name type="scientific">Ancylobacter mangrovi</name>
    <dbReference type="NCBI Taxonomy" id="2972472"/>
    <lineage>
        <taxon>Bacteria</taxon>
        <taxon>Pseudomonadati</taxon>
        <taxon>Pseudomonadota</taxon>
        <taxon>Alphaproteobacteria</taxon>
        <taxon>Hyphomicrobiales</taxon>
        <taxon>Xanthobacteraceae</taxon>
        <taxon>Ancylobacter</taxon>
    </lineage>
</organism>
<feature type="transmembrane region" description="Helical" evidence="5">
    <location>
        <begin position="167"/>
        <end position="189"/>
    </location>
</feature>
<gene>
    <name evidence="7" type="ORF">NVS89_13385</name>
</gene>
<evidence type="ECO:0000259" key="6">
    <source>
        <dbReference type="Pfam" id="PF04932"/>
    </source>
</evidence>
<feature type="transmembrane region" description="Helical" evidence="5">
    <location>
        <begin position="45"/>
        <end position="67"/>
    </location>
</feature>
<reference evidence="7" key="1">
    <citation type="submission" date="2022-08" db="EMBL/GenBank/DDBJ databases">
        <authorList>
            <person name="Li F."/>
        </authorList>
    </citation>
    <scope>NUCLEOTIDE SEQUENCE</scope>
    <source>
        <strain evidence="7">MQZ15Z-1</strain>
    </source>
</reference>
<keyword evidence="7" id="KW-0436">Ligase</keyword>
<keyword evidence="2 5" id="KW-0812">Transmembrane</keyword>